<keyword evidence="5" id="KW-0804">Transcription</keyword>
<evidence type="ECO:0000256" key="3">
    <source>
        <dbReference type="ARBA" id="ARBA00022884"/>
    </source>
</evidence>
<dbReference type="NCBIfam" id="TIGR01951">
    <property type="entry name" value="nusB"/>
    <property type="match status" value="1"/>
</dbReference>
<reference evidence="7" key="1">
    <citation type="submission" date="2020-05" db="EMBL/GenBank/DDBJ databases">
        <authorList>
            <person name="Chiriac C."/>
            <person name="Salcher M."/>
            <person name="Ghai R."/>
            <person name="Kavagutti S V."/>
        </authorList>
    </citation>
    <scope>NUCLEOTIDE SEQUENCE</scope>
</reference>
<evidence type="ECO:0000256" key="4">
    <source>
        <dbReference type="ARBA" id="ARBA00023015"/>
    </source>
</evidence>
<keyword evidence="4" id="KW-0805">Transcription regulation</keyword>
<evidence type="ECO:0000256" key="5">
    <source>
        <dbReference type="ARBA" id="ARBA00023163"/>
    </source>
</evidence>
<protein>
    <submittedName>
        <fullName evidence="7">Unannotated protein</fullName>
    </submittedName>
</protein>
<evidence type="ECO:0000313" key="7">
    <source>
        <dbReference type="EMBL" id="CAB4616425.1"/>
    </source>
</evidence>
<dbReference type="Gene3D" id="1.10.940.10">
    <property type="entry name" value="NusB-like"/>
    <property type="match status" value="1"/>
</dbReference>
<sequence>MTARTKARKRALDVLYAADVRGVDSREVLAELVAERVAARDSINPYTVELVEGVHAHLERIDELLLTHAEGWALDRMPVVDRNLLRIGVFEILWQADVPDAVVASEAVELSTQISTDDSPRFINGLLSRVIDLKPMLPEGREAILAQTPAGEIPPSE</sequence>
<dbReference type="AlphaFoldDB" id="A0A6J6HY39"/>
<dbReference type="InterPro" id="IPR011605">
    <property type="entry name" value="NusB_fam"/>
</dbReference>
<evidence type="ECO:0000256" key="2">
    <source>
        <dbReference type="ARBA" id="ARBA00022814"/>
    </source>
</evidence>
<dbReference type="InterPro" id="IPR006027">
    <property type="entry name" value="NusB_RsmB_TIM44"/>
</dbReference>
<dbReference type="GO" id="GO:0031564">
    <property type="term" value="P:transcription antitermination"/>
    <property type="evidence" value="ECO:0007669"/>
    <property type="project" value="UniProtKB-KW"/>
</dbReference>
<dbReference type="GO" id="GO:0005829">
    <property type="term" value="C:cytosol"/>
    <property type="evidence" value="ECO:0007669"/>
    <property type="project" value="TreeGrafter"/>
</dbReference>
<dbReference type="GO" id="GO:0003723">
    <property type="term" value="F:RNA binding"/>
    <property type="evidence" value="ECO:0007669"/>
    <property type="project" value="UniProtKB-KW"/>
</dbReference>
<dbReference type="HAMAP" id="MF_00073">
    <property type="entry name" value="NusB"/>
    <property type="match status" value="1"/>
</dbReference>
<keyword evidence="3" id="KW-0694">RNA-binding</keyword>
<dbReference type="EMBL" id="CAEZVF010000019">
    <property type="protein sequence ID" value="CAB4616425.1"/>
    <property type="molecule type" value="Genomic_DNA"/>
</dbReference>
<name>A0A6J6HY39_9ZZZZ</name>
<dbReference type="GO" id="GO:0006353">
    <property type="term" value="P:DNA-templated transcription termination"/>
    <property type="evidence" value="ECO:0007669"/>
    <property type="project" value="InterPro"/>
</dbReference>
<dbReference type="Pfam" id="PF01029">
    <property type="entry name" value="NusB"/>
    <property type="match status" value="1"/>
</dbReference>
<evidence type="ECO:0000259" key="6">
    <source>
        <dbReference type="Pfam" id="PF01029"/>
    </source>
</evidence>
<accession>A0A6J6HY39</accession>
<evidence type="ECO:0000256" key="1">
    <source>
        <dbReference type="ARBA" id="ARBA00005952"/>
    </source>
</evidence>
<gene>
    <name evidence="7" type="ORF">UFOPK1939_00229</name>
</gene>
<keyword evidence="2" id="KW-0889">Transcription antitermination</keyword>
<organism evidence="7">
    <name type="scientific">freshwater metagenome</name>
    <dbReference type="NCBI Taxonomy" id="449393"/>
    <lineage>
        <taxon>unclassified sequences</taxon>
        <taxon>metagenomes</taxon>
        <taxon>ecological metagenomes</taxon>
    </lineage>
</organism>
<comment type="similarity">
    <text evidence="1">Belongs to the NusB family.</text>
</comment>
<dbReference type="InterPro" id="IPR035926">
    <property type="entry name" value="NusB-like_sf"/>
</dbReference>
<dbReference type="SUPFAM" id="SSF48013">
    <property type="entry name" value="NusB-like"/>
    <property type="match status" value="1"/>
</dbReference>
<dbReference type="PANTHER" id="PTHR11078">
    <property type="entry name" value="N UTILIZATION SUBSTANCE PROTEIN B-RELATED"/>
    <property type="match status" value="1"/>
</dbReference>
<dbReference type="PANTHER" id="PTHR11078:SF3">
    <property type="entry name" value="ANTITERMINATION NUSB DOMAIN-CONTAINING PROTEIN"/>
    <property type="match status" value="1"/>
</dbReference>
<feature type="domain" description="NusB/RsmB/TIM44" evidence="6">
    <location>
        <begin position="6"/>
        <end position="131"/>
    </location>
</feature>
<proteinExistence type="inferred from homology"/>